<comment type="caution">
    <text evidence="12">The sequence shown here is derived from an EMBL/GenBank/DDBJ whole genome shotgun (WGS) entry which is preliminary data.</text>
</comment>
<dbReference type="AlphaFoldDB" id="A0AAW0KP30"/>
<proteinExistence type="inferred from homology"/>
<dbReference type="PANTHER" id="PTHR48063">
    <property type="entry name" value="LRR RECEPTOR-LIKE KINASE"/>
    <property type="match status" value="1"/>
</dbReference>
<keyword evidence="13" id="KW-1185">Reference proteome</keyword>
<evidence type="ECO:0000256" key="10">
    <source>
        <dbReference type="ARBA" id="ARBA00023180"/>
    </source>
</evidence>
<evidence type="ECO:0000256" key="1">
    <source>
        <dbReference type="ARBA" id="ARBA00004479"/>
    </source>
</evidence>
<reference evidence="12 13" key="1">
    <citation type="journal article" date="2018" name="Sci. Data">
        <title>The draft genome sequence of cork oak.</title>
        <authorList>
            <person name="Ramos A.M."/>
            <person name="Usie A."/>
            <person name="Barbosa P."/>
            <person name="Barros P.M."/>
            <person name="Capote T."/>
            <person name="Chaves I."/>
            <person name="Simoes F."/>
            <person name="Abreu I."/>
            <person name="Carrasquinho I."/>
            <person name="Faro C."/>
            <person name="Guimaraes J.B."/>
            <person name="Mendonca D."/>
            <person name="Nobrega F."/>
            <person name="Rodrigues L."/>
            <person name="Saibo N.J.M."/>
            <person name="Varela M.C."/>
            <person name="Egas C."/>
            <person name="Matos J."/>
            <person name="Miguel C.M."/>
            <person name="Oliveira M.M."/>
            <person name="Ricardo C.P."/>
            <person name="Goncalves S."/>
        </authorList>
    </citation>
    <scope>NUCLEOTIDE SEQUENCE [LARGE SCALE GENOMIC DNA]</scope>
    <source>
        <strain evidence="13">cv. HL8</strain>
    </source>
</reference>
<name>A0AAW0KP30_QUESU</name>
<dbReference type="InterPro" id="IPR001611">
    <property type="entry name" value="Leu-rich_rpt"/>
</dbReference>
<accession>A0AAW0KP30</accession>
<dbReference type="EMBL" id="PKMF04000266">
    <property type="protein sequence ID" value="KAK7840224.1"/>
    <property type="molecule type" value="Genomic_DNA"/>
</dbReference>
<keyword evidence="6" id="KW-0677">Repeat</keyword>
<gene>
    <name evidence="12" type="primary">EIX2_133</name>
    <name evidence="12" type="ORF">CFP56_016937</name>
</gene>
<evidence type="ECO:0000256" key="6">
    <source>
        <dbReference type="ARBA" id="ARBA00022737"/>
    </source>
</evidence>
<dbReference type="PRINTS" id="PR00019">
    <property type="entry name" value="LEURICHRPT"/>
</dbReference>
<feature type="transmembrane region" description="Helical" evidence="11">
    <location>
        <begin position="172"/>
        <end position="194"/>
    </location>
</feature>
<evidence type="ECO:0000256" key="7">
    <source>
        <dbReference type="ARBA" id="ARBA00022989"/>
    </source>
</evidence>
<evidence type="ECO:0000313" key="12">
    <source>
        <dbReference type="EMBL" id="KAK7840224.1"/>
    </source>
</evidence>
<keyword evidence="4 11" id="KW-0812">Transmembrane</keyword>
<evidence type="ECO:0000256" key="5">
    <source>
        <dbReference type="ARBA" id="ARBA00022729"/>
    </source>
</evidence>
<comment type="similarity">
    <text evidence="2">Belongs to the RLP family.</text>
</comment>
<evidence type="ECO:0000256" key="8">
    <source>
        <dbReference type="ARBA" id="ARBA00023136"/>
    </source>
</evidence>
<dbReference type="FunFam" id="3.80.10.10:FF:000111">
    <property type="entry name" value="LRR receptor-like serine/threonine-protein kinase ERECTA"/>
    <property type="match status" value="1"/>
</dbReference>
<dbReference type="PANTHER" id="PTHR48063:SF101">
    <property type="entry name" value="LRR RECEPTOR-LIKE SERINE_THREONINE-PROTEIN KINASE FLS2"/>
    <property type="match status" value="1"/>
</dbReference>
<keyword evidence="5" id="KW-0732">Signal</keyword>
<evidence type="ECO:0000256" key="3">
    <source>
        <dbReference type="ARBA" id="ARBA00022614"/>
    </source>
</evidence>
<organism evidence="12 13">
    <name type="scientific">Quercus suber</name>
    <name type="common">Cork oak</name>
    <dbReference type="NCBI Taxonomy" id="58331"/>
    <lineage>
        <taxon>Eukaryota</taxon>
        <taxon>Viridiplantae</taxon>
        <taxon>Streptophyta</taxon>
        <taxon>Embryophyta</taxon>
        <taxon>Tracheophyta</taxon>
        <taxon>Spermatophyta</taxon>
        <taxon>Magnoliopsida</taxon>
        <taxon>eudicotyledons</taxon>
        <taxon>Gunneridae</taxon>
        <taxon>Pentapetalae</taxon>
        <taxon>rosids</taxon>
        <taxon>fabids</taxon>
        <taxon>Fagales</taxon>
        <taxon>Fagaceae</taxon>
        <taxon>Quercus</taxon>
    </lineage>
</organism>
<dbReference type="Gene3D" id="3.80.10.10">
    <property type="entry name" value="Ribonuclease Inhibitor"/>
    <property type="match status" value="1"/>
</dbReference>
<protein>
    <submittedName>
        <fullName evidence="12">Receptor-like protein eix2</fullName>
    </submittedName>
</protein>
<sequence>MNGSGSYDIIGTVNVIVGWKGNVYEYGKNFGEMRSIDLANSKLTGKIPDEICCLIELKTLNLSGNMLTGMIPQNIGQLEQLESLDLSRNRLFGSLPASMVALHFLSFLDLSYNELSGRIPTSTQIQSFVSDRFIGNLGLCGPPLIEKCPQDVTSSTNHRKNYQEDGDEFWKCLYIGTGLGFIVGFWGVCGTLMLNRSWRHAYFLLMINLKDWLYVTIVVHTTRLKKMFHN</sequence>
<keyword evidence="7 11" id="KW-1133">Transmembrane helix</keyword>
<dbReference type="Pfam" id="PF00560">
    <property type="entry name" value="LRR_1"/>
    <property type="match status" value="1"/>
</dbReference>
<evidence type="ECO:0000256" key="4">
    <source>
        <dbReference type="ARBA" id="ARBA00022692"/>
    </source>
</evidence>
<dbReference type="Proteomes" id="UP000237347">
    <property type="component" value="Unassembled WGS sequence"/>
</dbReference>
<feature type="transmembrane region" description="Helical" evidence="11">
    <location>
        <begin position="200"/>
        <end position="219"/>
    </location>
</feature>
<keyword evidence="10" id="KW-0325">Glycoprotein</keyword>
<evidence type="ECO:0000256" key="9">
    <source>
        <dbReference type="ARBA" id="ARBA00023170"/>
    </source>
</evidence>
<dbReference type="InterPro" id="IPR032675">
    <property type="entry name" value="LRR_dom_sf"/>
</dbReference>
<dbReference type="Pfam" id="PF13855">
    <property type="entry name" value="LRR_8"/>
    <property type="match status" value="1"/>
</dbReference>
<evidence type="ECO:0000256" key="11">
    <source>
        <dbReference type="SAM" id="Phobius"/>
    </source>
</evidence>
<dbReference type="GO" id="GO:0016020">
    <property type="term" value="C:membrane"/>
    <property type="evidence" value="ECO:0007669"/>
    <property type="project" value="UniProtKB-SubCell"/>
</dbReference>
<evidence type="ECO:0000313" key="13">
    <source>
        <dbReference type="Proteomes" id="UP000237347"/>
    </source>
</evidence>
<comment type="subcellular location">
    <subcellularLocation>
        <location evidence="1">Membrane</location>
        <topology evidence="1">Single-pass type I membrane protein</topology>
    </subcellularLocation>
</comment>
<dbReference type="InterPro" id="IPR046956">
    <property type="entry name" value="RLP23-like"/>
</dbReference>
<keyword evidence="8 11" id="KW-0472">Membrane</keyword>
<evidence type="ECO:0000256" key="2">
    <source>
        <dbReference type="ARBA" id="ARBA00009592"/>
    </source>
</evidence>
<keyword evidence="3" id="KW-0433">Leucine-rich repeat</keyword>
<keyword evidence="9" id="KW-0675">Receptor</keyword>
<dbReference type="SUPFAM" id="SSF52058">
    <property type="entry name" value="L domain-like"/>
    <property type="match status" value="1"/>
</dbReference>